<protein>
    <submittedName>
        <fullName evidence="1">Uncharacterized protein</fullName>
    </submittedName>
</protein>
<evidence type="ECO:0000313" key="1">
    <source>
        <dbReference type="EMBL" id="PTB74143.1"/>
    </source>
</evidence>
<gene>
    <name evidence="1" type="ORF">M440DRAFT_1310598</name>
</gene>
<feature type="non-terminal residue" evidence="1">
    <location>
        <position position="75"/>
    </location>
</feature>
<accession>A0A2T4BXS3</accession>
<reference evidence="1 2" key="1">
    <citation type="submission" date="2016-07" db="EMBL/GenBank/DDBJ databases">
        <title>Multiple horizontal gene transfer events from other fungi enriched the ability of initially mycotrophic Trichoderma (Ascomycota) to feed on dead plant biomass.</title>
        <authorList>
            <consortium name="DOE Joint Genome Institute"/>
            <person name="Aerts A."/>
            <person name="Atanasova L."/>
            <person name="Chenthamara K."/>
            <person name="Zhang J."/>
            <person name="Grujic M."/>
            <person name="Henrissat B."/>
            <person name="Kuo A."/>
            <person name="Salamov A."/>
            <person name="Lipzen A."/>
            <person name="Labutti K."/>
            <person name="Barry K."/>
            <person name="Miao Y."/>
            <person name="Rahimi M.J."/>
            <person name="Shen Q."/>
            <person name="Grigoriev I.V."/>
            <person name="Kubicek C.P."/>
            <person name="Druzhinina I.S."/>
        </authorList>
    </citation>
    <scope>NUCLEOTIDE SEQUENCE [LARGE SCALE GENOMIC DNA]</scope>
    <source>
        <strain evidence="1 2">ATCC 18648</strain>
    </source>
</reference>
<sequence length="75" mass="8867">LSYTSNSVTQIKKKTYSLLFSPLRPVSAQRISNISFAKSVAQRWQDPKKRLIPWRLLRIYHHVESRSKVGKEKKR</sequence>
<feature type="non-terminal residue" evidence="1">
    <location>
        <position position="1"/>
    </location>
</feature>
<dbReference type="EMBL" id="KZ679136">
    <property type="protein sequence ID" value="PTB74143.1"/>
    <property type="molecule type" value="Genomic_DNA"/>
</dbReference>
<dbReference type="AlphaFoldDB" id="A0A2T4BXS3"/>
<organism evidence="1 2">
    <name type="scientific">Trichoderma longibrachiatum ATCC 18648</name>
    <dbReference type="NCBI Taxonomy" id="983965"/>
    <lineage>
        <taxon>Eukaryota</taxon>
        <taxon>Fungi</taxon>
        <taxon>Dikarya</taxon>
        <taxon>Ascomycota</taxon>
        <taxon>Pezizomycotina</taxon>
        <taxon>Sordariomycetes</taxon>
        <taxon>Hypocreomycetidae</taxon>
        <taxon>Hypocreales</taxon>
        <taxon>Hypocreaceae</taxon>
        <taxon>Trichoderma</taxon>
    </lineage>
</organism>
<keyword evidence="2" id="KW-1185">Reference proteome</keyword>
<proteinExistence type="predicted"/>
<evidence type="ECO:0000313" key="2">
    <source>
        <dbReference type="Proteomes" id="UP000240760"/>
    </source>
</evidence>
<name>A0A2T4BXS3_TRILO</name>
<dbReference type="OrthoDB" id="10541095at2759"/>
<dbReference type="Proteomes" id="UP000240760">
    <property type="component" value="Unassembled WGS sequence"/>
</dbReference>